<comment type="caution">
    <text evidence="1">The sequence shown here is derived from an EMBL/GenBank/DDBJ whole genome shotgun (WGS) entry which is preliminary data.</text>
</comment>
<dbReference type="RefSeq" id="WP_330160139.1">
    <property type="nucleotide sequence ID" value="NZ_BAAAJA010000008.1"/>
</dbReference>
<name>A0ABU7KV32_9ACTN</name>
<proteinExistence type="predicted"/>
<evidence type="ECO:0000313" key="2">
    <source>
        <dbReference type="Proteomes" id="UP001348641"/>
    </source>
</evidence>
<sequence length="68" mass="6956">MAGTGFAAGLIVGFTGLPTTGRWSPSSRSGRPSAARWARVRAPSVPNPMRALIVAVGSAAVVDTVFFP</sequence>
<organism evidence="1 2">
    <name type="scientific">Nocardiopsis tropica</name>
    <dbReference type="NCBI Taxonomy" id="109330"/>
    <lineage>
        <taxon>Bacteria</taxon>
        <taxon>Bacillati</taxon>
        <taxon>Actinomycetota</taxon>
        <taxon>Actinomycetes</taxon>
        <taxon>Streptosporangiales</taxon>
        <taxon>Nocardiopsidaceae</taxon>
        <taxon>Nocardiopsis</taxon>
    </lineage>
</organism>
<dbReference type="Proteomes" id="UP001348641">
    <property type="component" value="Unassembled WGS sequence"/>
</dbReference>
<reference evidence="1 2" key="1">
    <citation type="submission" date="2023-07" db="EMBL/GenBank/DDBJ databases">
        <authorList>
            <person name="Girao M."/>
            <person name="Carvalho M.F."/>
        </authorList>
    </citation>
    <scope>NUCLEOTIDE SEQUENCE [LARGE SCALE GENOMIC DNA]</scope>
    <source>
        <strain evidence="1 2">66/93</strain>
    </source>
</reference>
<protein>
    <submittedName>
        <fullName evidence="1">Uncharacterized protein</fullName>
    </submittedName>
</protein>
<evidence type="ECO:0000313" key="1">
    <source>
        <dbReference type="EMBL" id="MEE2053173.1"/>
    </source>
</evidence>
<accession>A0ABU7KV32</accession>
<dbReference type="EMBL" id="JAUUCC010000063">
    <property type="protein sequence ID" value="MEE2053173.1"/>
    <property type="molecule type" value="Genomic_DNA"/>
</dbReference>
<gene>
    <name evidence="1" type="ORF">Q8A49_21965</name>
</gene>